<evidence type="ECO:0000313" key="3">
    <source>
        <dbReference type="Proteomes" id="UP000183639"/>
    </source>
</evidence>
<organism evidence="2 3">
    <name type="scientific">Selenomonas ruminantium</name>
    <dbReference type="NCBI Taxonomy" id="971"/>
    <lineage>
        <taxon>Bacteria</taxon>
        <taxon>Bacillati</taxon>
        <taxon>Bacillota</taxon>
        <taxon>Negativicutes</taxon>
        <taxon>Selenomonadales</taxon>
        <taxon>Selenomonadaceae</taxon>
        <taxon>Selenomonas</taxon>
    </lineage>
</organism>
<feature type="transmembrane region" description="Helical" evidence="1">
    <location>
        <begin position="20"/>
        <end position="44"/>
    </location>
</feature>
<sequence>MNIINNGNAISRKVFGMKVLLYLVGFVFMVLAVAFQGGNVSFFVRHELTDDFSTLWYPVKHEQKDGKMFSMELPMEPEAKHAKTESGIFERIDSYKGDRDGVRALVVHATTRKKEDKVGFGYENFQEVFTMKGEMAIKGEGIREIQGRTVKTIECTSKSKGQESTIQLLGFQEGQDVWWLLYQYNPKNDAAKARVENSIETITVQ</sequence>
<gene>
    <name evidence="2" type="ORF">SAMN04487861_11174</name>
</gene>
<accession>A0A1I3ES37</accession>
<dbReference type="AlphaFoldDB" id="A0A1I3ES37"/>
<keyword evidence="1" id="KW-0812">Transmembrane</keyword>
<protein>
    <submittedName>
        <fullName evidence="2">Uncharacterized protein</fullName>
    </submittedName>
</protein>
<dbReference type="EMBL" id="FOQK01000011">
    <property type="protein sequence ID" value="SFI01795.1"/>
    <property type="molecule type" value="Genomic_DNA"/>
</dbReference>
<evidence type="ECO:0000256" key="1">
    <source>
        <dbReference type="SAM" id="Phobius"/>
    </source>
</evidence>
<keyword evidence="1" id="KW-1133">Transmembrane helix</keyword>
<reference evidence="2 3" key="1">
    <citation type="submission" date="2016-10" db="EMBL/GenBank/DDBJ databases">
        <authorList>
            <person name="de Groot N.N."/>
        </authorList>
    </citation>
    <scope>NUCLEOTIDE SEQUENCE [LARGE SCALE GENOMIC DNA]</scope>
    <source>
        <strain evidence="2 3">Z108</strain>
    </source>
</reference>
<keyword evidence="1" id="KW-0472">Membrane</keyword>
<name>A0A1I3ES37_SELRU</name>
<proteinExistence type="predicted"/>
<dbReference type="Proteomes" id="UP000183639">
    <property type="component" value="Unassembled WGS sequence"/>
</dbReference>
<evidence type="ECO:0000313" key="2">
    <source>
        <dbReference type="EMBL" id="SFI01795.1"/>
    </source>
</evidence>